<dbReference type="AlphaFoldDB" id="A0A0A8ZEJ0"/>
<dbReference type="EMBL" id="GBRH01262770">
    <property type="protein sequence ID" value="JAD35125.1"/>
    <property type="molecule type" value="Transcribed_RNA"/>
</dbReference>
<accession>A0A0A8ZEJ0</accession>
<organism evidence="1">
    <name type="scientific">Arundo donax</name>
    <name type="common">Giant reed</name>
    <name type="synonym">Donax arundinaceus</name>
    <dbReference type="NCBI Taxonomy" id="35708"/>
    <lineage>
        <taxon>Eukaryota</taxon>
        <taxon>Viridiplantae</taxon>
        <taxon>Streptophyta</taxon>
        <taxon>Embryophyta</taxon>
        <taxon>Tracheophyta</taxon>
        <taxon>Spermatophyta</taxon>
        <taxon>Magnoliopsida</taxon>
        <taxon>Liliopsida</taxon>
        <taxon>Poales</taxon>
        <taxon>Poaceae</taxon>
        <taxon>PACMAD clade</taxon>
        <taxon>Arundinoideae</taxon>
        <taxon>Arundineae</taxon>
        <taxon>Arundo</taxon>
    </lineage>
</organism>
<proteinExistence type="predicted"/>
<reference evidence="1" key="2">
    <citation type="journal article" date="2015" name="Data Brief">
        <title>Shoot transcriptome of the giant reed, Arundo donax.</title>
        <authorList>
            <person name="Barrero R.A."/>
            <person name="Guerrero F.D."/>
            <person name="Moolhuijzen P."/>
            <person name="Goolsby J.A."/>
            <person name="Tidwell J."/>
            <person name="Bellgard S.E."/>
            <person name="Bellgard M.I."/>
        </authorList>
    </citation>
    <scope>NUCLEOTIDE SEQUENCE</scope>
    <source>
        <tissue evidence="1">Shoot tissue taken approximately 20 cm above the soil surface</tissue>
    </source>
</reference>
<protein>
    <submittedName>
        <fullName evidence="1">Uncharacterized protein</fullName>
    </submittedName>
</protein>
<reference evidence="1" key="1">
    <citation type="submission" date="2014-09" db="EMBL/GenBank/DDBJ databases">
        <authorList>
            <person name="Magalhaes I.L.F."/>
            <person name="Oliveira U."/>
            <person name="Santos F.R."/>
            <person name="Vidigal T.H.D.A."/>
            <person name="Brescovit A.D."/>
            <person name="Santos A.J."/>
        </authorList>
    </citation>
    <scope>NUCLEOTIDE SEQUENCE</scope>
    <source>
        <tissue evidence="1">Shoot tissue taken approximately 20 cm above the soil surface</tissue>
    </source>
</reference>
<sequence>MHPSNWLGKIHSFNFLESSEKLWYMIQIKTISPLSKLKMQKHIKKGSGFSEKNLRSYQSRRVDP</sequence>
<evidence type="ECO:0000313" key="1">
    <source>
        <dbReference type="EMBL" id="JAD35125.1"/>
    </source>
</evidence>
<name>A0A0A8ZEJ0_ARUDO</name>